<reference evidence="1 2" key="1">
    <citation type="journal article" date="2019" name="Int. J. Syst. Evol. Microbiol.">
        <title>Capsulimonas corticalis gen. nov., sp. nov., an aerobic capsulated bacterium, of a novel bacterial order, Capsulimonadales ord. nov., of the class Armatimonadia of the phylum Armatimonadetes.</title>
        <authorList>
            <person name="Li J."/>
            <person name="Kudo C."/>
            <person name="Tonouchi A."/>
        </authorList>
    </citation>
    <scope>NUCLEOTIDE SEQUENCE [LARGE SCALE GENOMIC DNA]</scope>
    <source>
        <strain evidence="1 2">AX-7</strain>
    </source>
</reference>
<name>A0A402CRD7_9BACT</name>
<proteinExistence type="predicted"/>
<sequence length="180" mass="19270">MSIQISAAEKAARQQAVIARATQYIGTKEVPLGSNEGPMVNRFLLAANCAPGNPWCMAFVYAMFSWSAYTSVNGQTLLIATASCQVQADHAKANGLLVSADDAREQLAPGWVMLKWEPELGRYAHSGIVTSYDKASGVFKTIEGNTNTDGGREGVEVARQTRGINDTAGGHPKYAFIRTA</sequence>
<dbReference type="Proteomes" id="UP000287394">
    <property type="component" value="Chromosome"/>
</dbReference>
<protein>
    <submittedName>
        <fullName evidence="1">Uncharacterized protein</fullName>
    </submittedName>
</protein>
<accession>A0A402CRD7</accession>
<dbReference type="EMBL" id="AP025739">
    <property type="protein sequence ID" value="BDI27970.1"/>
    <property type="molecule type" value="Genomic_DNA"/>
</dbReference>
<dbReference type="KEGG" id="ccot:CCAX7_000210"/>
<dbReference type="OrthoDB" id="9813532at2"/>
<dbReference type="AlphaFoldDB" id="A0A402CRD7"/>
<keyword evidence="2" id="KW-1185">Reference proteome</keyword>
<organism evidence="1 2">
    <name type="scientific">Capsulimonas corticalis</name>
    <dbReference type="NCBI Taxonomy" id="2219043"/>
    <lineage>
        <taxon>Bacteria</taxon>
        <taxon>Bacillati</taxon>
        <taxon>Armatimonadota</taxon>
        <taxon>Armatimonadia</taxon>
        <taxon>Capsulimonadales</taxon>
        <taxon>Capsulimonadaceae</taxon>
        <taxon>Capsulimonas</taxon>
    </lineage>
</organism>
<dbReference type="RefSeq" id="WP_119319932.1">
    <property type="nucleotide sequence ID" value="NZ_AP025739.1"/>
</dbReference>
<evidence type="ECO:0000313" key="1">
    <source>
        <dbReference type="EMBL" id="BDI27970.1"/>
    </source>
</evidence>
<evidence type="ECO:0000313" key="2">
    <source>
        <dbReference type="Proteomes" id="UP000287394"/>
    </source>
</evidence>
<gene>
    <name evidence="1" type="ORF">CCAX7_000210</name>
</gene>